<comment type="caution">
    <text evidence="1">The sequence shown here is derived from an EMBL/GenBank/DDBJ whole genome shotgun (WGS) entry which is preliminary data.</text>
</comment>
<reference evidence="1 2" key="2">
    <citation type="journal article" date="2022" name="Mol. Ecol. Resour.">
        <title>The genomes of chicory, endive, great burdock and yacon provide insights into Asteraceae paleo-polyploidization history and plant inulin production.</title>
        <authorList>
            <person name="Fan W."/>
            <person name="Wang S."/>
            <person name="Wang H."/>
            <person name="Wang A."/>
            <person name="Jiang F."/>
            <person name="Liu H."/>
            <person name="Zhao H."/>
            <person name="Xu D."/>
            <person name="Zhang Y."/>
        </authorList>
    </citation>
    <scope>NUCLEOTIDE SEQUENCE [LARGE SCALE GENOMIC DNA]</scope>
    <source>
        <strain evidence="2">cv. Niubang</strain>
    </source>
</reference>
<dbReference type="EMBL" id="CM042064">
    <property type="protein sequence ID" value="KAI3665798.1"/>
    <property type="molecule type" value="Genomic_DNA"/>
</dbReference>
<gene>
    <name evidence="1" type="ORF">L6452_44432</name>
</gene>
<protein>
    <submittedName>
        <fullName evidence="1">Uncharacterized protein</fullName>
    </submittedName>
</protein>
<name>A0ACB8XGD4_ARCLA</name>
<evidence type="ECO:0000313" key="2">
    <source>
        <dbReference type="Proteomes" id="UP001055879"/>
    </source>
</evidence>
<proteinExistence type="predicted"/>
<keyword evidence="2" id="KW-1185">Reference proteome</keyword>
<accession>A0ACB8XGD4</accession>
<dbReference type="Proteomes" id="UP001055879">
    <property type="component" value="Linkage Group LG18"/>
</dbReference>
<organism evidence="1 2">
    <name type="scientific">Arctium lappa</name>
    <name type="common">Greater burdock</name>
    <name type="synonym">Lappa major</name>
    <dbReference type="NCBI Taxonomy" id="4217"/>
    <lineage>
        <taxon>Eukaryota</taxon>
        <taxon>Viridiplantae</taxon>
        <taxon>Streptophyta</taxon>
        <taxon>Embryophyta</taxon>
        <taxon>Tracheophyta</taxon>
        <taxon>Spermatophyta</taxon>
        <taxon>Magnoliopsida</taxon>
        <taxon>eudicotyledons</taxon>
        <taxon>Gunneridae</taxon>
        <taxon>Pentapetalae</taxon>
        <taxon>asterids</taxon>
        <taxon>campanulids</taxon>
        <taxon>Asterales</taxon>
        <taxon>Asteraceae</taxon>
        <taxon>Carduoideae</taxon>
        <taxon>Cardueae</taxon>
        <taxon>Arctiinae</taxon>
        <taxon>Arctium</taxon>
    </lineage>
</organism>
<sequence length="445" mass="49518">MLRLRSKPVHQMVLHWMADQETRIGMKRSNDGNLHLGFSVTRTVCTVPIPPVHSEIRSISTTVLRRTDLRRRHPQPPPPPPPAPSNLGLFTSTFRNPIYIHRACACACCESELMVRTVKNHREEEEEDDEDFVSRTTDGSSQKDGRRNDQKASSHRSKHSETEQRRRSKINERFQILRDLIPQNDQKRDRASFLLEVIQYIQFLQEKLQVYEGAYQGWSPEPTKLMPWRGNCGADNFADQSPPIKNGSVDEGNIVFAPALLANVQSLVESSLSGSAGFKTTDHGAARAVSMDVPLQQNTFEAEPAHTSQGSFPDVDLLASQSRTQPWNARPLSSEGAIQSCTPSEMEELKMQREEASISNAYSKGLLNNLTQALGSSGVDLSQACISVQFDIRKGASSGATSTSYGIKDHDFLSPGNQATTHCGVRNGDDVCNQAHKRPRTEQNQ</sequence>
<reference evidence="2" key="1">
    <citation type="journal article" date="2022" name="Mol. Ecol. Resour.">
        <title>The genomes of chicory, endive, great burdock and yacon provide insights into Asteraceae palaeo-polyploidization history and plant inulin production.</title>
        <authorList>
            <person name="Fan W."/>
            <person name="Wang S."/>
            <person name="Wang H."/>
            <person name="Wang A."/>
            <person name="Jiang F."/>
            <person name="Liu H."/>
            <person name="Zhao H."/>
            <person name="Xu D."/>
            <person name="Zhang Y."/>
        </authorList>
    </citation>
    <scope>NUCLEOTIDE SEQUENCE [LARGE SCALE GENOMIC DNA]</scope>
    <source>
        <strain evidence="2">cv. Niubang</strain>
    </source>
</reference>
<evidence type="ECO:0000313" key="1">
    <source>
        <dbReference type="EMBL" id="KAI3665798.1"/>
    </source>
</evidence>